<feature type="region of interest" description="Disordered" evidence="1">
    <location>
        <begin position="1"/>
        <end position="21"/>
    </location>
</feature>
<evidence type="ECO:0000256" key="1">
    <source>
        <dbReference type="SAM" id="MobiDB-lite"/>
    </source>
</evidence>
<gene>
    <name evidence="2" type="ORF">PSHT_04566</name>
</gene>
<reference evidence="3" key="2">
    <citation type="journal article" date="2018" name="BMC Genomics">
        <title>Genomic insights into host adaptation between the wheat stripe rust pathogen (Puccinia striiformis f. sp. tritici) and the barley stripe rust pathogen (Puccinia striiformis f. sp. hordei).</title>
        <authorList>
            <person name="Xia C."/>
            <person name="Wang M."/>
            <person name="Yin C."/>
            <person name="Cornejo O.E."/>
            <person name="Hulbert S.H."/>
            <person name="Chen X."/>
        </authorList>
    </citation>
    <scope>NUCLEOTIDE SEQUENCE [LARGE SCALE GENOMIC DNA]</scope>
    <source>
        <strain evidence="3">93TX-2</strain>
    </source>
</reference>
<comment type="caution">
    <text evidence="2">The sequence shown here is derived from an EMBL/GenBank/DDBJ whole genome shotgun (WGS) entry which is preliminary data.</text>
</comment>
<feature type="region of interest" description="Disordered" evidence="1">
    <location>
        <begin position="150"/>
        <end position="273"/>
    </location>
</feature>
<dbReference type="EMBL" id="PKSM01000047">
    <property type="protein sequence ID" value="POW19521.1"/>
    <property type="molecule type" value="Genomic_DNA"/>
</dbReference>
<proteinExistence type="predicted"/>
<feature type="compositionally biased region" description="Acidic residues" evidence="1">
    <location>
        <begin position="248"/>
        <end position="266"/>
    </location>
</feature>
<evidence type="ECO:0000313" key="3">
    <source>
        <dbReference type="Proteomes" id="UP000238274"/>
    </source>
</evidence>
<accession>A0A2S4WCP6</accession>
<protein>
    <submittedName>
        <fullName evidence="2">Uncharacterized protein</fullName>
    </submittedName>
</protein>
<reference evidence="2 3" key="1">
    <citation type="submission" date="2017-12" db="EMBL/GenBank/DDBJ databases">
        <title>Gene loss provides genomic basis for host adaptation in cereal stripe rust fungi.</title>
        <authorList>
            <person name="Xia C."/>
        </authorList>
    </citation>
    <scope>NUCLEOTIDE SEQUENCE [LARGE SCALE GENOMIC DNA]</scope>
    <source>
        <strain evidence="2 3">93TX-2</strain>
    </source>
</reference>
<organism evidence="2 3">
    <name type="scientific">Puccinia striiformis</name>
    <dbReference type="NCBI Taxonomy" id="27350"/>
    <lineage>
        <taxon>Eukaryota</taxon>
        <taxon>Fungi</taxon>
        <taxon>Dikarya</taxon>
        <taxon>Basidiomycota</taxon>
        <taxon>Pucciniomycotina</taxon>
        <taxon>Pucciniomycetes</taxon>
        <taxon>Pucciniales</taxon>
        <taxon>Pucciniaceae</taxon>
        <taxon>Puccinia</taxon>
    </lineage>
</organism>
<reference evidence="3" key="3">
    <citation type="journal article" date="2018" name="Mol. Plant Microbe Interact.">
        <title>Genome sequence resources for the wheat stripe rust pathogen (Puccinia striiformis f. sp. tritici) and the barley stripe rust pathogen (Puccinia striiformis f. sp. hordei).</title>
        <authorList>
            <person name="Xia C."/>
            <person name="Wang M."/>
            <person name="Yin C."/>
            <person name="Cornejo O.E."/>
            <person name="Hulbert S.H."/>
            <person name="Chen X."/>
        </authorList>
    </citation>
    <scope>NUCLEOTIDE SEQUENCE [LARGE SCALE GENOMIC DNA]</scope>
    <source>
        <strain evidence="3">93TX-2</strain>
    </source>
</reference>
<dbReference type="Proteomes" id="UP000238274">
    <property type="component" value="Unassembled WGS sequence"/>
</dbReference>
<dbReference type="AlphaFoldDB" id="A0A2S4WCP6"/>
<dbReference type="VEuPathDB" id="FungiDB:PSTT_01900"/>
<feature type="compositionally biased region" description="Basic and acidic residues" evidence="1">
    <location>
        <begin position="1"/>
        <end position="16"/>
    </location>
</feature>
<dbReference type="OrthoDB" id="2504027at2759"/>
<feature type="compositionally biased region" description="Low complexity" evidence="1">
    <location>
        <begin position="165"/>
        <end position="180"/>
    </location>
</feature>
<feature type="region of interest" description="Disordered" evidence="1">
    <location>
        <begin position="33"/>
        <end position="72"/>
    </location>
</feature>
<keyword evidence="3" id="KW-1185">Reference proteome</keyword>
<name>A0A2S4WCP6_9BASI</name>
<evidence type="ECO:0000313" key="2">
    <source>
        <dbReference type="EMBL" id="POW19521.1"/>
    </source>
</evidence>
<feature type="compositionally biased region" description="Low complexity" evidence="1">
    <location>
        <begin position="48"/>
        <end position="68"/>
    </location>
</feature>
<sequence length="273" mass="29808">MDRHTEEPSGKSERRATPGSLELVESVQACSRSLKDHLAQQRQPPPTLATSCASSSSRVPPPRTSTATDELSRKTKIKLQGILAESLDDLLAGQPLLLSLDASPYADFMVGSAEDRVMKPELENLRTYFRRTARTSKAQDGRQELIGGTTRRFIQHGVGGGRARQPIQKTPTSSTSSPKIAADSQGQDEDEDISEGSTEPKKARLAAPEIEEKIRAGRLAQNHGLPQIRQVVKTSHPSYKDNNVEGTGEGDEDDDDDDDDDSEDDGELKVYDN</sequence>
<dbReference type="VEuPathDB" id="FungiDB:PSHT_04566"/>